<evidence type="ECO:0000256" key="3">
    <source>
        <dbReference type="PROSITE-ProRule" id="PRU01091"/>
    </source>
</evidence>
<dbReference type="Gene3D" id="3.40.50.2300">
    <property type="match status" value="1"/>
</dbReference>
<dbReference type="InterPro" id="IPR039420">
    <property type="entry name" value="WalR-like"/>
</dbReference>
<dbReference type="InterPro" id="IPR001789">
    <property type="entry name" value="Sig_transdc_resp-reg_receiver"/>
</dbReference>
<keyword evidence="7" id="KW-1185">Reference proteome</keyword>
<dbReference type="SMART" id="SM00448">
    <property type="entry name" value="REC"/>
    <property type="match status" value="1"/>
</dbReference>
<evidence type="ECO:0000256" key="1">
    <source>
        <dbReference type="ARBA" id="ARBA00023125"/>
    </source>
</evidence>
<feature type="domain" description="OmpR/PhoB-type" evidence="5">
    <location>
        <begin position="124"/>
        <end position="218"/>
    </location>
</feature>
<dbReference type="SUPFAM" id="SSF52172">
    <property type="entry name" value="CheY-like"/>
    <property type="match status" value="1"/>
</dbReference>
<name>A0ABX1F7W1_9PROT</name>
<dbReference type="InterPro" id="IPR001867">
    <property type="entry name" value="OmpR/PhoB-type_DNA-bd"/>
</dbReference>
<dbReference type="EMBL" id="JAAVTX010000009">
    <property type="protein sequence ID" value="NKE48340.1"/>
    <property type="molecule type" value="Genomic_DNA"/>
</dbReference>
<protein>
    <submittedName>
        <fullName evidence="6">Response regulator transcription factor</fullName>
    </submittedName>
</protein>
<organism evidence="6 7">
    <name type="scientific">Falsiroseomonas frigidaquae</name>
    <dbReference type="NCBI Taxonomy" id="487318"/>
    <lineage>
        <taxon>Bacteria</taxon>
        <taxon>Pseudomonadati</taxon>
        <taxon>Pseudomonadota</taxon>
        <taxon>Alphaproteobacteria</taxon>
        <taxon>Acetobacterales</taxon>
        <taxon>Roseomonadaceae</taxon>
        <taxon>Falsiroseomonas</taxon>
    </lineage>
</organism>
<dbReference type="SUPFAM" id="SSF46894">
    <property type="entry name" value="C-terminal effector domain of the bipartite response regulators"/>
    <property type="match status" value="1"/>
</dbReference>
<accession>A0ABX1F7W1</accession>
<dbReference type="Gene3D" id="1.10.10.10">
    <property type="entry name" value="Winged helix-like DNA-binding domain superfamily/Winged helix DNA-binding domain"/>
    <property type="match status" value="1"/>
</dbReference>
<dbReference type="InterPro" id="IPR016032">
    <property type="entry name" value="Sig_transdc_resp-reg_C-effctor"/>
</dbReference>
<dbReference type="Proteomes" id="UP000765160">
    <property type="component" value="Unassembled WGS sequence"/>
</dbReference>
<keyword evidence="1 3" id="KW-0238">DNA-binding</keyword>
<feature type="modified residue" description="4-aspartylphosphate" evidence="2">
    <location>
        <position position="51"/>
    </location>
</feature>
<dbReference type="CDD" id="cd00383">
    <property type="entry name" value="trans_reg_C"/>
    <property type="match status" value="1"/>
</dbReference>
<dbReference type="RefSeq" id="WP_168054631.1">
    <property type="nucleotide sequence ID" value="NZ_JAATJR010000009.1"/>
</dbReference>
<dbReference type="InterPro" id="IPR011006">
    <property type="entry name" value="CheY-like_superfamily"/>
</dbReference>
<dbReference type="Pfam" id="PF00072">
    <property type="entry name" value="Response_reg"/>
    <property type="match status" value="1"/>
</dbReference>
<reference evidence="6 7" key="1">
    <citation type="submission" date="2020-03" db="EMBL/GenBank/DDBJ databases">
        <title>Roseomonas selenitidurans sp. nov. isolated from soil.</title>
        <authorList>
            <person name="Liu H."/>
        </authorList>
    </citation>
    <scope>NUCLEOTIDE SEQUENCE [LARGE SCALE GENOMIC DNA]</scope>
    <source>
        <strain evidence="6 7">JCM 15073</strain>
    </source>
</reference>
<dbReference type="PANTHER" id="PTHR48111:SF37">
    <property type="entry name" value="RESPONSE REGULATOR PROTEIN CARR"/>
    <property type="match status" value="1"/>
</dbReference>
<evidence type="ECO:0000256" key="2">
    <source>
        <dbReference type="PROSITE-ProRule" id="PRU00169"/>
    </source>
</evidence>
<dbReference type="SMART" id="SM00862">
    <property type="entry name" value="Trans_reg_C"/>
    <property type="match status" value="1"/>
</dbReference>
<dbReference type="PROSITE" id="PS50110">
    <property type="entry name" value="RESPONSE_REGULATORY"/>
    <property type="match status" value="1"/>
</dbReference>
<dbReference type="PANTHER" id="PTHR48111">
    <property type="entry name" value="REGULATOR OF RPOS"/>
    <property type="match status" value="1"/>
</dbReference>
<dbReference type="Gene3D" id="6.10.250.690">
    <property type="match status" value="1"/>
</dbReference>
<feature type="domain" description="Response regulatory" evidence="4">
    <location>
        <begin position="2"/>
        <end position="116"/>
    </location>
</feature>
<dbReference type="PROSITE" id="PS51755">
    <property type="entry name" value="OMPR_PHOB"/>
    <property type="match status" value="1"/>
</dbReference>
<dbReference type="InterPro" id="IPR036388">
    <property type="entry name" value="WH-like_DNA-bd_sf"/>
</dbReference>
<keyword evidence="2" id="KW-0597">Phosphoprotein</keyword>
<evidence type="ECO:0000313" key="6">
    <source>
        <dbReference type="EMBL" id="NKE48340.1"/>
    </source>
</evidence>
<sequence>MRLLLAEDDATLAAQLLAALRAAGFAVDHAADGEEAAFLGAENPYAAVVLDLGLPKRDGIAVLTGWRAAGLSLPVLVLTAREAWGDKVAGFRAGADDYLTKPFRMEEVVLRLRALIRRAAGHAAPVLECGPLAHDSQTGGFTLDGLPLKLTAFEGRILSYLLHRAGRVVSRTELSEQIYDGDQDRDFNAMEVLVSRLRRKVAPCRIETLRGQGWMLAAP</sequence>
<evidence type="ECO:0000259" key="5">
    <source>
        <dbReference type="PROSITE" id="PS51755"/>
    </source>
</evidence>
<evidence type="ECO:0000259" key="4">
    <source>
        <dbReference type="PROSITE" id="PS50110"/>
    </source>
</evidence>
<feature type="DNA-binding region" description="OmpR/PhoB-type" evidence="3">
    <location>
        <begin position="124"/>
        <end position="218"/>
    </location>
</feature>
<dbReference type="Pfam" id="PF00486">
    <property type="entry name" value="Trans_reg_C"/>
    <property type="match status" value="1"/>
</dbReference>
<comment type="caution">
    <text evidence="6">The sequence shown here is derived from an EMBL/GenBank/DDBJ whole genome shotgun (WGS) entry which is preliminary data.</text>
</comment>
<proteinExistence type="predicted"/>
<gene>
    <name evidence="6" type="ORF">HB662_26430</name>
</gene>
<evidence type="ECO:0000313" key="7">
    <source>
        <dbReference type="Proteomes" id="UP000765160"/>
    </source>
</evidence>